<evidence type="ECO:0000313" key="2">
    <source>
        <dbReference type="Proteomes" id="UP000005951"/>
    </source>
</evidence>
<name>K8X754_RHOOP</name>
<evidence type="ECO:0008006" key="3">
    <source>
        <dbReference type="Google" id="ProtNLM"/>
    </source>
</evidence>
<sequence>PPANVTMGGYGASFYGDLHVCGTAPLDFFTDQKLVITRW</sequence>
<evidence type="ECO:0000313" key="1">
    <source>
        <dbReference type="EMBL" id="EKT76611.1"/>
    </source>
</evidence>
<comment type="caution">
    <text evidence="1">The sequence shown here is derived from an EMBL/GenBank/DDBJ whole genome shotgun (WGS) entry which is preliminary data.</text>
</comment>
<dbReference type="AlphaFoldDB" id="K8X754"/>
<protein>
    <recommendedName>
        <fullName evidence="3">Methylmalonate-semialdehyde dehydrogenase</fullName>
    </recommendedName>
</protein>
<dbReference type="Proteomes" id="UP000005951">
    <property type="component" value="Unassembled WGS sequence"/>
</dbReference>
<organism evidence="1 2">
    <name type="scientific">Rhodococcus opacus M213</name>
    <dbReference type="NCBI Taxonomy" id="1129896"/>
    <lineage>
        <taxon>Bacteria</taxon>
        <taxon>Bacillati</taxon>
        <taxon>Actinomycetota</taxon>
        <taxon>Actinomycetes</taxon>
        <taxon>Mycobacteriales</taxon>
        <taxon>Nocardiaceae</taxon>
        <taxon>Rhodococcus</taxon>
    </lineage>
</organism>
<feature type="non-terminal residue" evidence="1">
    <location>
        <position position="1"/>
    </location>
</feature>
<accession>K8X754</accession>
<reference evidence="1 2" key="1">
    <citation type="journal article" date="2013" name="Genome Announc.">
        <title>Draft Genome Sequence of Rhodococcus opacus Strain M213 Shows a Diverse Catabolic Potential.</title>
        <authorList>
            <person name="Pathak A."/>
            <person name="Green S.J."/>
            <person name="Ogram A."/>
            <person name="Chauhan A."/>
        </authorList>
    </citation>
    <scope>NUCLEOTIDE SEQUENCE [LARGE SCALE GENOMIC DNA]</scope>
    <source>
        <strain evidence="1 2">M213</strain>
    </source>
</reference>
<dbReference type="EMBL" id="AJYC02000228">
    <property type="protein sequence ID" value="EKT76611.1"/>
    <property type="molecule type" value="Genomic_DNA"/>
</dbReference>
<proteinExistence type="predicted"/>
<gene>
    <name evidence="1" type="ORF">WSS_A41925</name>
</gene>